<sequence length="1794" mass="207831">MVDTHQRSPIKRRRILSTSDSLMQEYMSLRTRYTALVTTTSQYIKFISEALKRLQDEEKQMSIKRMQSATSSAMDSHTVLHSAKMQDKLHDQSKLLEALTQGKDQAEEEARSLQLQLSQQQNGHMVQEDIAPHYHKELQTEVDDPNMHSKSVDVSRAPTDVLRQHFDCQFQTEGHTIHNLDEKDVHQYSFFEEDLIIRELPIKPEAYLQIGLSDKSELENLHKALEKTEKEKLALIQELHMVKEDILAISQQNVLLQQQLGKVKTPVRLEAASQTFCNEAQKTISKDDPDREETYVNKLVMEIETKSFQFSLDEAMYQPQKKEDQKRCKLPKSEKTLADHMAIIEETCIFRDQTEQLLQKNLQDIENPQKVMEEIIRENLLEDKASQSQKMLRNKIGHLKHLSKADIQEQKKDVEDTLSQNQKVAEEIILKLELDKVTKEKRELQEELYRLRKTTDEFGSITDDTVKLADNMEPKVQRKHELQLQRIKLEGVMELYKKAEEVAKNEILKAEAAGEKCEDADKLACNAAMAEKKNELRKIQLEYQHLLEQLQEDASMTLKASELSFNQADYLSGCFEDEHHDLDLISETTIKVPLQMSSDSQNIFNSLEKEKIVIEAERKLMKEEVDKAKHCQKDAENKLKMLYKEVEDLRKTVTVDHKSIASSLHDDSLTAKDKPVGVEFSAVWEKPFDIKEKCEESLMQQRILAERLAVEKEKAVQTVARLQKEVQESSDRCHVLAEEKIRLEDRRKAGENNLEMLIQEMDAENESMQKELTCLRDEFEKARQYKTDIENELLRVKWELDQHHLLVLYEQGKMPATEDVQILKNLAEMKLHVKKVEEHKRAVEEQLKNVQDKAAREIKHRKDIESDLEKLKEEFEHLRQLSRFFQESTAEVTTDGSKMSEKDFHVQTLLEETEKQKRQLEDELKIVKDEAAKAGQQYTSIKDRCNKLEDEVACLKQKGNVRPQSKPLPQIQGAQGHEEQIKTCEEIQSHEELGKLKKQSLEGRAQQKAKEECSEKEKEKALQEASRLRVELKEAMWKCKNLEEENQLLLSFREKGDAAPDAPLQDMHVQEKSFGSEPKWLKDEGDEAKQNKNELENELRKLKIELKQLKENNKEGKARLECTVGQEIKERIVLHESEHGKMEKQKEGLQEELNKVTNEAAQVNLQYQKSRVMIKCDSKQQPNQHKVTSFPLEPVAEGTAKSSTRLQVQQAVKELVGLKQHAEEALIHERELSHRLAAEKEKALKEANILKKEVQGAAKKVIEEERAKMSARKEKVGNWLGFLFQETRSWHLEMNEELSQLNKDVLQLAKQKREVEAEIEKCTKEMEQNPQPKARKQRGDASNPIKRSKTLSEKCLAGGNVQERKVTLVKQLKEIKDRVSVLHHHKVHLENELRDIEYALEYLKRATRPAEPPEQVAEMHNLLDKSEEEKWMMEDELKCLRKEAAKVSKGGAGVDVDIQKQEINRLIQEDKLAKEDKMLFPKDTPEKCTVNVEITTCNEQYVKDDDIKEKLVKHIGIQVETFESAMKEQKFEGKQKLGPGEDELDRSGSQMQEIDNNSTAQPKLNAMEASLQKKDEENMALTEKLKSIKAEAAKDLAYTKSIENELNGVKEELEFDKEQGKPRIPSKMSFAMHIDSSGKLHKAPMELQLRGFVRELKQELKEAVAERKATVDRLETEKDQALQAAGRLQKEVKKCKECCRVAKEEKVRLESKWKKVESQHQALLKDADEHKTALQEQIKQVQNDVAESSKQKSSNEDKLAKLQKEFEQQKQHEMEEMDRLKKKAQKGSYEKNTS</sequence>
<name>A0A8C4WUJ6_EPTBU</name>
<reference evidence="3" key="1">
    <citation type="submission" date="2025-08" db="UniProtKB">
        <authorList>
            <consortium name="Ensembl"/>
        </authorList>
    </citation>
    <scope>IDENTIFICATION</scope>
</reference>
<proteinExistence type="predicted"/>
<keyword evidence="1" id="KW-0175">Coiled coil</keyword>
<feature type="coiled-coil region" evidence="1">
    <location>
        <begin position="1564"/>
        <end position="1619"/>
    </location>
</feature>
<feature type="coiled-coil region" evidence="1">
    <location>
        <begin position="218"/>
        <end position="245"/>
    </location>
</feature>
<dbReference type="Ensembl" id="ENSEBUT00000012377.1">
    <property type="protein sequence ID" value="ENSEBUP00000011801.1"/>
    <property type="gene ID" value="ENSEBUG00000007558.1"/>
</dbReference>
<feature type="coiled-coil region" evidence="1">
    <location>
        <begin position="1653"/>
        <end position="1691"/>
    </location>
</feature>
<accession>A0A8C4WUJ6</accession>
<feature type="coiled-coil region" evidence="1">
    <location>
        <begin position="89"/>
        <end position="123"/>
    </location>
</feature>
<feature type="compositionally biased region" description="Basic and acidic residues" evidence="2">
    <location>
        <begin position="1008"/>
        <end position="1020"/>
    </location>
</feature>
<evidence type="ECO:0000313" key="3">
    <source>
        <dbReference type="Ensembl" id="ENSEBUP00000011801.1"/>
    </source>
</evidence>
<feature type="region of interest" description="Disordered" evidence="2">
    <location>
        <begin position="1072"/>
        <end position="1094"/>
    </location>
</feature>
<feature type="compositionally biased region" description="Basic and acidic residues" evidence="2">
    <location>
        <begin position="1747"/>
        <end position="1779"/>
    </location>
</feature>
<feature type="coiled-coil region" evidence="1">
    <location>
        <begin position="705"/>
        <end position="785"/>
    </location>
</feature>
<feature type="coiled-coil region" evidence="1">
    <location>
        <begin position="604"/>
        <end position="652"/>
    </location>
</feature>
<evidence type="ECO:0000313" key="4">
    <source>
        <dbReference type="Proteomes" id="UP000694388"/>
    </source>
</evidence>
<dbReference type="Proteomes" id="UP000694388">
    <property type="component" value="Unplaced"/>
</dbReference>
<feature type="region of interest" description="Disordered" evidence="2">
    <location>
        <begin position="995"/>
        <end position="1020"/>
    </location>
</feature>
<organism evidence="3 4">
    <name type="scientific">Eptatretus burgeri</name>
    <name type="common">Inshore hagfish</name>
    <dbReference type="NCBI Taxonomy" id="7764"/>
    <lineage>
        <taxon>Eukaryota</taxon>
        <taxon>Metazoa</taxon>
        <taxon>Chordata</taxon>
        <taxon>Craniata</taxon>
        <taxon>Vertebrata</taxon>
        <taxon>Cyclostomata</taxon>
        <taxon>Myxini</taxon>
        <taxon>Myxiniformes</taxon>
        <taxon>Myxinidae</taxon>
        <taxon>Eptatretinae</taxon>
        <taxon>Eptatretus</taxon>
    </lineage>
</organism>
<feature type="compositionally biased region" description="Polar residues" evidence="2">
    <location>
        <begin position="1547"/>
        <end position="1562"/>
    </location>
</feature>
<reference evidence="3" key="2">
    <citation type="submission" date="2025-09" db="UniProtKB">
        <authorList>
            <consortium name="Ensembl"/>
        </authorList>
    </citation>
    <scope>IDENTIFICATION</scope>
</reference>
<evidence type="ECO:0000256" key="1">
    <source>
        <dbReference type="SAM" id="Coils"/>
    </source>
</evidence>
<feature type="compositionally biased region" description="Basic and acidic residues" evidence="2">
    <location>
        <begin position="1079"/>
        <end position="1094"/>
    </location>
</feature>
<feature type="coiled-coil region" evidence="1">
    <location>
        <begin position="826"/>
        <end position="958"/>
    </location>
</feature>
<protein>
    <submittedName>
        <fullName evidence="3">Uncharacterized protein</fullName>
    </submittedName>
</protein>
<feature type="region of interest" description="Disordered" evidence="2">
    <location>
        <begin position="1741"/>
        <end position="1794"/>
    </location>
</feature>
<feature type="coiled-coil region" evidence="1">
    <location>
        <begin position="1233"/>
        <end position="1260"/>
    </location>
</feature>
<keyword evidence="4" id="KW-1185">Reference proteome</keyword>
<feature type="region of interest" description="Disordered" evidence="2">
    <location>
        <begin position="1530"/>
        <end position="1562"/>
    </location>
</feature>
<feature type="region of interest" description="Disordered" evidence="2">
    <location>
        <begin position="1323"/>
        <end position="1351"/>
    </location>
</feature>
<evidence type="ECO:0000256" key="2">
    <source>
        <dbReference type="SAM" id="MobiDB-lite"/>
    </source>
</evidence>
<feature type="coiled-coil region" evidence="1">
    <location>
        <begin position="407"/>
        <end position="454"/>
    </location>
</feature>